<proteinExistence type="predicted"/>
<dbReference type="SUPFAM" id="SSF48452">
    <property type="entry name" value="TPR-like"/>
    <property type="match status" value="1"/>
</dbReference>
<comment type="caution">
    <text evidence="1">The sequence shown here is derived from an EMBL/GenBank/DDBJ whole genome shotgun (WGS) entry which is preliminary data.</text>
</comment>
<sequence>IELAGGVGGKEDLTWLAEKIGSNSEGGPAWQAMLKIFDGSDSAVLNEWIDKFTSQSSKVKLSDEQKIAFLKKAEAKAPGESKANMLKEVRENLAELYYKIGQFERAAEYFERLSKASRTAKEREAILPNLLDAYLRGSKLDLAAELVGKCLVKEDLDPESAVLVSIDNYLSKPPAGADRNAVLKALNGVKLSGSRPKWQEWLKNWTDRLGKGKVVEKPAEAVKPKEE</sequence>
<name>X0VV91_9ZZZZ</name>
<accession>X0VV91</accession>
<reference evidence="1" key="1">
    <citation type="journal article" date="2014" name="Front. Microbiol.">
        <title>High frequency of phylogenetically diverse reductive dehalogenase-homologous genes in deep subseafloor sedimentary metagenomes.</title>
        <authorList>
            <person name="Kawai M."/>
            <person name="Futagami T."/>
            <person name="Toyoda A."/>
            <person name="Takaki Y."/>
            <person name="Nishi S."/>
            <person name="Hori S."/>
            <person name="Arai W."/>
            <person name="Tsubouchi T."/>
            <person name="Morono Y."/>
            <person name="Uchiyama I."/>
            <person name="Ito T."/>
            <person name="Fujiyama A."/>
            <person name="Inagaki F."/>
            <person name="Takami H."/>
        </authorList>
    </citation>
    <scope>NUCLEOTIDE SEQUENCE</scope>
    <source>
        <strain evidence="1">Expedition CK06-06</strain>
    </source>
</reference>
<dbReference type="AlphaFoldDB" id="X0VV91"/>
<organism evidence="1">
    <name type="scientific">marine sediment metagenome</name>
    <dbReference type="NCBI Taxonomy" id="412755"/>
    <lineage>
        <taxon>unclassified sequences</taxon>
        <taxon>metagenomes</taxon>
        <taxon>ecological metagenomes</taxon>
    </lineage>
</organism>
<dbReference type="Gene3D" id="1.25.40.10">
    <property type="entry name" value="Tetratricopeptide repeat domain"/>
    <property type="match status" value="1"/>
</dbReference>
<evidence type="ECO:0000313" key="1">
    <source>
        <dbReference type="EMBL" id="GAG22339.1"/>
    </source>
</evidence>
<gene>
    <name evidence="1" type="ORF">S01H1_58785</name>
</gene>
<dbReference type="InterPro" id="IPR011990">
    <property type="entry name" value="TPR-like_helical_dom_sf"/>
</dbReference>
<feature type="non-terminal residue" evidence="1">
    <location>
        <position position="1"/>
    </location>
</feature>
<dbReference type="EMBL" id="BARS01038415">
    <property type="protein sequence ID" value="GAG22339.1"/>
    <property type="molecule type" value="Genomic_DNA"/>
</dbReference>
<dbReference type="PROSITE" id="PS50005">
    <property type="entry name" value="TPR"/>
    <property type="match status" value="1"/>
</dbReference>
<protein>
    <submittedName>
        <fullName evidence="1">Uncharacterized protein</fullName>
    </submittedName>
</protein>
<dbReference type="InterPro" id="IPR019734">
    <property type="entry name" value="TPR_rpt"/>
</dbReference>